<dbReference type="Gene3D" id="1.10.10.10">
    <property type="entry name" value="Winged helix-like DNA-binding domain superfamily/Winged helix DNA-binding domain"/>
    <property type="match status" value="1"/>
</dbReference>
<keyword evidence="2" id="KW-0238">DNA-binding</keyword>
<proteinExistence type="predicted"/>
<dbReference type="SUPFAM" id="SSF46785">
    <property type="entry name" value="Winged helix' DNA-binding domain"/>
    <property type="match status" value="1"/>
</dbReference>
<evidence type="ECO:0000256" key="2">
    <source>
        <dbReference type="ARBA" id="ARBA00023125"/>
    </source>
</evidence>
<keyword evidence="3" id="KW-0804">Transcription</keyword>
<dbReference type="GO" id="GO:0003700">
    <property type="term" value="F:DNA-binding transcription factor activity"/>
    <property type="evidence" value="ECO:0007669"/>
    <property type="project" value="InterPro"/>
</dbReference>
<dbReference type="Proteomes" id="UP000241808">
    <property type="component" value="Unassembled WGS sequence"/>
</dbReference>
<dbReference type="PANTHER" id="PTHR33154">
    <property type="entry name" value="TRANSCRIPTIONAL REGULATOR, ARSR FAMILY"/>
    <property type="match status" value="1"/>
</dbReference>
<dbReference type="SMART" id="SM00418">
    <property type="entry name" value="HTH_ARSR"/>
    <property type="match status" value="1"/>
</dbReference>
<dbReference type="InterPro" id="IPR001845">
    <property type="entry name" value="HTH_ArsR_DNA-bd_dom"/>
</dbReference>
<protein>
    <submittedName>
        <fullName evidence="5">ArsR family transcriptional regulator</fullName>
    </submittedName>
</protein>
<dbReference type="NCBIfam" id="NF033788">
    <property type="entry name" value="HTH_metalloreg"/>
    <property type="match status" value="1"/>
</dbReference>
<name>A0A2T4YLH5_9HYPH</name>
<evidence type="ECO:0000313" key="6">
    <source>
        <dbReference type="Proteomes" id="UP000241808"/>
    </source>
</evidence>
<sequence length="107" mass="12291">MNPLPDMLDPAAFEANALEVADTLRALANERRLQILCVLMEQEETNVGTLVSRIGISQSALSQHLAKMRDEGILAFRRESQTLWYRIADPRIRELMAELYRLYCRKA</sequence>
<dbReference type="Pfam" id="PF01022">
    <property type="entry name" value="HTH_5"/>
    <property type="match status" value="1"/>
</dbReference>
<reference evidence="5 6" key="1">
    <citation type="submission" date="2018-04" db="EMBL/GenBank/DDBJ databases">
        <title>Genomic Encyclopedia of Archaeal and Bacterial Type Strains, Phase II (KMG-II): from individual species to whole genera.</title>
        <authorList>
            <person name="Goeker M."/>
        </authorList>
    </citation>
    <scope>NUCLEOTIDE SEQUENCE [LARGE SCALE GENOMIC DNA]</scope>
    <source>
        <strain evidence="5 6">DSM 25521</strain>
    </source>
</reference>
<keyword evidence="1" id="KW-0805">Transcription regulation</keyword>
<dbReference type="PROSITE" id="PS50987">
    <property type="entry name" value="HTH_ARSR_2"/>
    <property type="match status" value="1"/>
</dbReference>
<dbReference type="InterPro" id="IPR036388">
    <property type="entry name" value="WH-like_DNA-bd_sf"/>
</dbReference>
<evidence type="ECO:0000259" key="4">
    <source>
        <dbReference type="PROSITE" id="PS50987"/>
    </source>
</evidence>
<dbReference type="InterPro" id="IPR036390">
    <property type="entry name" value="WH_DNA-bd_sf"/>
</dbReference>
<evidence type="ECO:0000313" key="5">
    <source>
        <dbReference type="EMBL" id="PTM44039.1"/>
    </source>
</evidence>
<dbReference type="AlphaFoldDB" id="A0A2T4YLH5"/>
<dbReference type="EMBL" id="PZZL01000037">
    <property type="protein sequence ID" value="PTM44039.1"/>
    <property type="molecule type" value="Genomic_DNA"/>
</dbReference>
<dbReference type="GO" id="GO:0003677">
    <property type="term" value="F:DNA binding"/>
    <property type="evidence" value="ECO:0007669"/>
    <property type="project" value="UniProtKB-KW"/>
</dbReference>
<organism evidence="5 6">
    <name type="scientific">Phreatobacter oligotrophus</name>
    <dbReference type="NCBI Taxonomy" id="1122261"/>
    <lineage>
        <taxon>Bacteria</taxon>
        <taxon>Pseudomonadati</taxon>
        <taxon>Pseudomonadota</taxon>
        <taxon>Alphaproteobacteria</taxon>
        <taxon>Hyphomicrobiales</taxon>
        <taxon>Phreatobacteraceae</taxon>
        <taxon>Phreatobacter</taxon>
    </lineage>
</organism>
<dbReference type="InterPro" id="IPR011991">
    <property type="entry name" value="ArsR-like_HTH"/>
</dbReference>
<dbReference type="CDD" id="cd00090">
    <property type="entry name" value="HTH_ARSR"/>
    <property type="match status" value="1"/>
</dbReference>
<keyword evidence="6" id="KW-1185">Reference proteome</keyword>
<gene>
    <name evidence="5" type="ORF">C8P69_1376</name>
</gene>
<evidence type="ECO:0000256" key="1">
    <source>
        <dbReference type="ARBA" id="ARBA00023015"/>
    </source>
</evidence>
<comment type="caution">
    <text evidence="5">The sequence shown here is derived from an EMBL/GenBank/DDBJ whole genome shotgun (WGS) entry which is preliminary data.</text>
</comment>
<dbReference type="InterPro" id="IPR051081">
    <property type="entry name" value="HTH_MetalResp_TranReg"/>
</dbReference>
<accession>A0A2T4YLH5</accession>
<dbReference type="OrthoDB" id="194599at2"/>
<feature type="domain" description="HTH arsR-type" evidence="4">
    <location>
        <begin position="12"/>
        <end position="107"/>
    </location>
</feature>
<dbReference type="RefSeq" id="WP_108179759.1">
    <property type="nucleotide sequence ID" value="NZ_PZZL01000037.1"/>
</dbReference>
<dbReference type="PANTHER" id="PTHR33154:SF28">
    <property type="entry name" value="HTH-TYPE TRANSCRIPTIONAL REGULATOR YGAV-RELATED"/>
    <property type="match status" value="1"/>
</dbReference>
<evidence type="ECO:0000256" key="3">
    <source>
        <dbReference type="ARBA" id="ARBA00023163"/>
    </source>
</evidence>
<dbReference type="PRINTS" id="PR00778">
    <property type="entry name" value="HTHARSR"/>
</dbReference>